<dbReference type="AlphaFoldDB" id="S0FQJ1"/>
<dbReference type="STRING" id="1195236.CTER_1270"/>
<organism evidence="1 2">
    <name type="scientific">Ruminiclostridium cellobioparum subsp. termitidis CT1112</name>
    <dbReference type="NCBI Taxonomy" id="1195236"/>
    <lineage>
        <taxon>Bacteria</taxon>
        <taxon>Bacillati</taxon>
        <taxon>Bacillota</taxon>
        <taxon>Clostridia</taxon>
        <taxon>Eubacteriales</taxon>
        <taxon>Oscillospiraceae</taxon>
        <taxon>Ruminiclostridium</taxon>
    </lineage>
</organism>
<reference evidence="1 2" key="1">
    <citation type="journal article" date="2013" name="Genome Announc.">
        <title>Draft Genome Sequence of the Cellulolytic, Mesophilic, Anaerobic Bacterium Clostridium termitidis Strain CT1112 (DSM 5398).</title>
        <authorList>
            <person name="Lal S."/>
            <person name="Ramachandran U."/>
            <person name="Zhang X."/>
            <person name="Munir R."/>
            <person name="Sparling R."/>
            <person name="Levin D.B."/>
        </authorList>
    </citation>
    <scope>NUCLEOTIDE SEQUENCE [LARGE SCALE GENOMIC DNA]</scope>
    <source>
        <strain evidence="1 2">CT1112</strain>
    </source>
</reference>
<name>S0FQJ1_RUMCE</name>
<dbReference type="EMBL" id="AORV01000026">
    <property type="protein sequence ID" value="EMS72636.1"/>
    <property type="molecule type" value="Genomic_DNA"/>
</dbReference>
<gene>
    <name evidence="1" type="ORF">CTER_1270</name>
</gene>
<dbReference type="Proteomes" id="UP000014155">
    <property type="component" value="Unassembled WGS sequence"/>
</dbReference>
<protein>
    <submittedName>
        <fullName evidence="1">Uncharacterized protein</fullName>
    </submittedName>
</protein>
<sequence>MDKSFGGYMFDSGNGTRAEKRILYELCKILWKGKEVFL</sequence>
<dbReference type="PATRIC" id="fig|1195236.3.peg.1583"/>
<proteinExistence type="predicted"/>
<keyword evidence="2" id="KW-1185">Reference proteome</keyword>
<accession>S0FQJ1</accession>
<comment type="caution">
    <text evidence="1">The sequence shown here is derived from an EMBL/GenBank/DDBJ whole genome shotgun (WGS) entry which is preliminary data.</text>
</comment>
<evidence type="ECO:0000313" key="1">
    <source>
        <dbReference type="EMBL" id="EMS72636.1"/>
    </source>
</evidence>
<evidence type="ECO:0000313" key="2">
    <source>
        <dbReference type="Proteomes" id="UP000014155"/>
    </source>
</evidence>